<gene>
    <name evidence="2" type="ORF">THASP1DRAFT_24216</name>
</gene>
<feature type="region of interest" description="Disordered" evidence="1">
    <location>
        <begin position="202"/>
        <end position="242"/>
    </location>
</feature>
<dbReference type="Proteomes" id="UP000271241">
    <property type="component" value="Unassembled WGS sequence"/>
</dbReference>
<accession>A0A4P9XQU8</accession>
<organism evidence="2 3">
    <name type="scientific">Thamnocephalis sphaerospora</name>
    <dbReference type="NCBI Taxonomy" id="78915"/>
    <lineage>
        <taxon>Eukaryota</taxon>
        <taxon>Fungi</taxon>
        <taxon>Fungi incertae sedis</taxon>
        <taxon>Zoopagomycota</taxon>
        <taxon>Zoopagomycotina</taxon>
        <taxon>Zoopagomycetes</taxon>
        <taxon>Zoopagales</taxon>
        <taxon>Sigmoideomycetaceae</taxon>
        <taxon>Thamnocephalis</taxon>
    </lineage>
</organism>
<name>A0A4P9XQU8_9FUNG</name>
<dbReference type="EMBL" id="KZ992686">
    <property type="protein sequence ID" value="RKP07680.1"/>
    <property type="molecule type" value="Genomic_DNA"/>
</dbReference>
<feature type="region of interest" description="Disordered" evidence="1">
    <location>
        <begin position="497"/>
        <end position="620"/>
    </location>
</feature>
<dbReference type="OrthoDB" id="10520901at2759"/>
<feature type="compositionally biased region" description="Low complexity" evidence="1">
    <location>
        <begin position="279"/>
        <end position="306"/>
    </location>
</feature>
<protein>
    <submittedName>
        <fullName evidence="2">Uncharacterized protein</fullName>
    </submittedName>
</protein>
<feature type="compositionally biased region" description="Polar residues" evidence="1">
    <location>
        <begin position="450"/>
        <end position="468"/>
    </location>
</feature>
<evidence type="ECO:0000313" key="2">
    <source>
        <dbReference type="EMBL" id="RKP07680.1"/>
    </source>
</evidence>
<dbReference type="AlphaFoldDB" id="A0A4P9XQU8"/>
<feature type="compositionally biased region" description="Low complexity" evidence="1">
    <location>
        <begin position="360"/>
        <end position="373"/>
    </location>
</feature>
<evidence type="ECO:0000313" key="3">
    <source>
        <dbReference type="Proteomes" id="UP000271241"/>
    </source>
</evidence>
<feature type="compositionally biased region" description="Polar residues" evidence="1">
    <location>
        <begin position="117"/>
        <end position="131"/>
    </location>
</feature>
<feature type="region of interest" description="Disordered" evidence="1">
    <location>
        <begin position="327"/>
        <end position="395"/>
    </location>
</feature>
<reference evidence="3" key="1">
    <citation type="journal article" date="2018" name="Nat. Microbiol.">
        <title>Leveraging single-cell genomics to expand the fungal tree of life.</title>
        <authorList>
            <person name="Ahrendt S.R."/>
            <person name="Quandt C.A."/>
            <person name="Ciobanu D."/>
            <person name="Clum A."/>
            <person name="Salamov A."/>
            <person name="Andreopoulos B."/>
            <person name="Cheng J.F."/>
            <person name="Woyke T."/>
            <person name="Pelin A."/>
            <person name="Henrissat B."/>
            <person name="Reynolds N.K."/>
            <person name="Benny G.L."/>
            <person name="Smith M.E."/>
            <person name="James T.Y."/>
            <person name="Grigoriev I.V."/>
        </authorList>
    </citation>
    <scope>NUCLEOTIDE SEQUENCE [LARGE SCALE GENOMIC DNA]</scope>
    <source>
        <strain evidence="3">RSA 1356</strain>
    </source>
</reference>
<feature type="compositionally biased region" description="Low complexity" evidence="1">
    <location>
        <begin position="576"/>
        <end position="589"/>
    </location>
</feature>
<keyword evidence="3" id="KW-1185">Reference proteome</keyword>
<feature type="compositionally biased region" description="Low complexity" evidence="1">
    <location>
        <begin position="501"/>
        <end position="515"/>
    </location>
</feature>
<feature type="region of interest" description="Disordered" evidence="1">
    <location>
        <begin position="260"/>
        <end position="306"/>
    </location>
</feature>
<sequence>MASYVRDRLYMMENGTRGRMYDAYHAEVDKCALLPSLGLERVLTADELARVNVVVKETASVATPHHADQSCQITSTHAPPLSAEQEAALDESMIDRSPLTASPIAPSEITSPLYPSASDQDMITPPTSAGGASSIAEDSESHEQSKAEELPVSVEQKAPKVEQAAVTSSDVPVPENADSTHDEHERRMRLLAGMDRIAVFSETKDTQPATASKPAEAPLVESEPKTVQQPRKITADMPPPAAAAAAQALNVAMQQHLSAASSSQSTADEISRQTATLESAANSPSTPSSASVLSPTTPSTLSSAAPRKLPSLKNLLEARKSVYAGSLPSLAPTKTPPAPVPATSTTAPATAPTAPPPANAPAAPVAASNDDAPLSSLVSQHGWNNAGPGAQQPIPQLRPVAARGNTDPSKRTSLAVNTNLGQPMHMENRTRTSSVLVNGEGFPFPMPPSGRTSSNVQDAQSVGAQQQMQDRRAAGAASQFSEIRRARSPLAQTSYTADPFSSQAAHEGASAQAQALRGHQRAKSDNARTMRGSQTALELPTLPAPIPRVDALIANGHQGMPQQGARPAELPSRKNSTTSVASAVSSASSSHKKAASTSQIRNIRGSSSVRSLRSLFRQPS</sequence>
<feature type="region of interest" description="Disordered" evidence="1">
    <location>
        <begin position="98"/>
        <end position="184"/>
    </location>
</feature>
<feature type="compositionally biased region" description="Low complexity" evidence="1">
    <location>
        <begin position="606"/>
        <end position="620"/>
    </location>
</feature>
<feature type="region of interest" description="Disordered" evidence="1">
    <location>
        <begin position="442"/>
        <end position="482"/>
    </location>
</feature>
<feature type="compositionally biased region" description="Basic and acidic residues" evidence="1">
    <location>
        <begin position="139"/>
        <end position="149"/>
    </location>
</feature>
<feature type="compositionally biased region" description="Low complexity" evidence="1">
    <location>
        <begin position="341"/>
        <end position="352"/>
    </location>
</feature>
<proteinExistence type="predicted"/>
<evidence type="ECO:0000256" key="1">
    <source>
        <dbReference type="SAM" id="MobiDB-lite"/>
    </source>
</evidence>